<protein>
    <submittedName>
        <fullName evidence="4">TetR/AcrR family transcriptional regulator</fullName>
    </submittedName>
</protein>
<gene>
    <name evidence="4" type="ORF">J7561_04045</name>
</gene>
<reference evidence="4" key="1">
    <citation type="submission" date="2021-03" db="EMBL/GenBank/DDBJ databases">
        <title>Identification and antibiotic profiling of Wohlfahrtiimonas chitiniclastica, an underestimated human pathogen.</title>
        <authorList>
            <person name="Kopf A."/>
            <person name="Bunk B."/>
            <person name="Coldewey S."/>
            <person name="Gunzer F."/>
            <person name="Riedel T."/>
            <person name="Schroettner P."/>
        </authorList>
    </citation>
    <scope>NUCLEOTIDE SEQUENCE</scope>
    <source>
        <strain evidence="4">DSM 100917</strain>
    </source>
</reference>
<evidence type="ECO:0000313" key="5">
    <source>
        <dbReference type="Proteomes" id="UP000680020"/>
    </source>
</evidence>
<evidence type="ECO:0000259" key="3">
    <source>
        <dbReference type="PROSITE" id="PS50977"/>
    </source>
</evidence>
<proteinExistence type="predicted"/>
<accession>A0A162UMV1</accession>
<dbReference type="PROSITE" id="PS50977">
    <property type="entry name" value="HTH_TETR_2"/>
    <property type="match status" value="1"/>
</dbReference>
<feature type="DNA-binding region" description="H-T-H motif" evidence="2">
    <location>
        <begin position="32"/>
        <end position="51"/>
    </location>
</feature>
<dbReference type="GO" id="GO:0003677">
    <property type="term" value="F:DNA binding"/>
    <property type="evidence" value="ECO:0007669"/>
    <property type="project" value="UniProtKB-UniRule"/>
</dbReference>
<dbReference type="PANTHER" id="PTHR43479">
    <property type="entry name" value="ACREF/ENVCD OPERON REPRESSOR-RELATED"/>
    <property type="match status" value="1"/>
</dbReference>
<evidence type="ECO:0000313" key="4">
    <source>
        <dbReference type="EMBL" id="MBS7824374.1"/>
    </source>
</evidence>
<dbReference type="SUPFAM" id="SSF46689">
    <property type="entry name" value="Homeodomain-like"/>
    <property type="match status" value="1"/>
</dbReference>
<sequence>MRSQRLHKDERHEQLLSVANQIIREEGTEALTLITLADKAGVTKPITYRHFGNRKTLLHILFQQTYTQVAETMQQQILKDATCLKDAVRIFAGTCINCMDNHGKEFSAIISALKAYPEYEQIDLEVQDFYCNTLQSSLAPFLPEGYQIPKLTLIMIYGATNAAGGMLLNGLITKDEMVHNVTRLICTQLAHGCDHAINPKE</sequence>
<dbReference type="Pfam" id="PF00440">
    <property type="entry name" value="TetR_N"/>
    <property type="match status" value="1"/>
</dbReference>
<keyword evidence="1 2" id="KW-0238">DNA-binding</keyword>
<dbReference type="InterPro" id="IPR009057">
    <property type="entry name" value="Homeodomain-like_sf"/>
</dbReference>
<evidence type="ECO:0000256" key="1">
    <source>
        <dbReference type="ARBA" id="ARBA00023125"/>
    </source>
</evidence>
<feature type="domain" description="HTH tetR-type" evidence="3">
    <location>
        <begin position="9"/>
        <end position="69"/>
    </location>
</feature>
<organism evidence="4 5">
    <name type="scientific">Wohlfahrtiimonas chitiniclastica</name>
    <dbReference type="NCBI Taxonomy" id="400946"/>
    <lineage>
        <taxon>Bacteria</taxon>
        <taxon>Pseudomonadati</taxon>
        <taxon>Pseudomonadota</taxon>
        <taxon>Gammaproteobacteria</taxon>
        <taxon>Cardiobacteriales</taxon>
        <taxon>Ignatzschineriaceae</taxon>
        <taxon>Wohlfahrtiimonas</taxon>
    </lineage>
</organism>
<dbReference type="InterPro" id="IPR050624">
    <property type="entry name" value="HTH-type_Tx_Regulator"/>
</dbReference>
<dbReference type="PANTHER" id="PTHR43479:SF11">
    <property type="entry name" value="ACREF_ENVCD OPERON REPRESSOR-RELATED"/>
    <property type="match status" value="1"/>
</dbReference>
<name>A0A162UMV1_9GAMM</name>
<dbReference type="AlphaFoldDB" id="A0A162UMV1"/>
<dbReference type="EMBL" id="JAGIBU010000002">
    <property type="protein sequence ID" value="MBS7824374.1"/>
    <property type="molecule type" value="Genomic_DNA"/>
</dbReference>
<evidence type="ECO:0000256" key="2">
    <source>
        <dbReference type="PROSITE-ProRule" id="PRU00335"/>
    </source>
</evidence>
<dbReference type="RefSeq" id="WP_018122708.1">
    <property type="nucleotide sequence ID" value="NZ_CP115969.1"/>
</dbReference>
<dbReference type="Proteomes" id="UP000680020">
    <property type="component" value="Unassembled WGS sequence"/>
</dbReference>
<dbReference type="Gene3D" id="1.10.357.10">
    <property type="entry name" value="Tetracycline Repressor, domain 2"/>
    <property type="match status" value="1"/>
</dbReference>
<comment type="caution">
    <text evidence="4">The sequence shown here is derived from an EMBL/GenBank/DDBJ whole genome shotgun (WGS) entry which is preliminary data.</text>
</comment>
<dbReference type="InterPro" id="IPR001647">
    <property type="entry name" value="HTH_TetR"/>
</dbReference>
<dbReference type="PRINTS" id="PR00455">
    <property type="entry name" value="HTHTETR"/>
</dbReference>